<dbReference type="PANTHER" id="PTHR33463">
    <property type="entry name" value="NB-ARC DOMAIN-CONTAINING PROTEIN-RELATED"/>
    <property type="match status" value="1"/>
</dbReference>
<dbReference type="InterPro" id="IPR050905">
    <property type="entry name" value="Plant_NBS-LRR"/>
</dbReference>
<dbReference type="PANTHER" id="PTHR33463:SF198">
    <property type="entry name" value="RPP4C3"/>
    <property type="match status" value="1"/>
</dbReference>
<sequence length="1054" mass="120197">MGKLEEKIGEDLLEKLEDNIEDFMTQIENLKNIQDELQGLVDAAEKNGEVVLPKVQEWLARVNEIIEESGKLFDEELNENLKLRYQRRRYAKEKTTVFDQLKQKGSSFDGVSNFESRKLILLRIMKALKDDRVNVVGIYGMGGVGKTTLAKEVAKQAKDDKLFDEVVMVAVGSNPDFRRVRSEIAEVLRCFERLEKKKIILVILDDNWDKVDLEAIVPFGAKDKGCKIVLTSRSQEVFNQMGTQKNFSIEILSKQEGWNLFRKTSDIKPLAVKIVQACAGLPIAIVTVARALKGKRLGHQRRDAANQLRKSKPCEIVKSSLELNYKHLKSEEAKSFFLLCCLFPENWNIGIQEIMKYGMGGGFFQDVGTVVDEARERAHALAHSLKSSCLLQDGSNEDHVKMHDVIRGVALEIASKGKHVFLVRTGRGWNKFPKMNTCEEYNAMSLMSDDIHKLPNELKCPELQILLFRCPNRSLEFPNNFFLGMKNLRVLDMSGREFCWLPPSLRHLKNLRTLILDCCILGYISVVGELKKLEILSFLGSSIKKFPQEIKMLTHLKLLDLSPSELEGIIPPSVIGALSQLEELYMEGSFNDWQMEGRVYRTSRASLVELKHLSRLNNLEIHISHGNLVSEDFLCENLSRFKISVLTKFEGLDQFLYSKILKLQLSVSLCLKDGVKCMLKKAEYLHLISITGLKSVVYDLDGEGFQNLRPLIVQECRELEYIFNESEGALPGAFPVLEKLNLYNLPKLEEICHGHLPSGFFCEVQELRLRDLPRLTNMWEDPAQHICLGNLTAVVVGECHGLKNLFSQSEAKQLSQLIKLEVYCCLTMEEIVENGNEEVGDIAFPQLRFLELRGLPNARSFCSKMKCLAMQGDLNTHTREPFFDKKVSFTNLEDSKIMDIENLEEIFQSQLRHGSFSQLRTLKVTGCHNLSRVAPSNLLPRLKNLKELVVEGCSSMEKIFELEGERRLTTISLFRLKVVELRNLPNLMIFFSENYNFELPALNKLSLEGCPKMQTFSSGLVSTPKLETIDVEEDEKMWKGDLNRTIHHLFQKKG</sequence>
<organism evidence="9 10">
    <name type="scientific">Liquidambar formosana</name>
    <name type="common">Formosan gum</name>
    <dbReference type="NCBI Taxonomy" id="63359"/>
    <lineage>
        <taxon>Eukaryota</taxon>
        <taxon>Viridiplantae</taxon>
        <taxon>Streptophyta</taxon>
        <taxon>Embryophyta</taxon>
        <taxon>Tracheophyta</taxon>
        <taxon>Spermatophyta</taxon>
        <taxon>Magnoliopsida</taxon>
        <taxon>eudicotyledons</taxon>
        <taxon>Gunneridae</taxon>
        <taxon>Pentapetalae</taxon>
        <taxon>Saxifragales</taxon>
        <taxon>Altingiaceae</taxon>
        <taxon>Liquidambar</taxon>
    </lineage>
</organism>
<evidence type="ECO:0008006" key="11">
    <source>
        <dbReference type="Google" id="ProtNLM"/>
    </source>
</evidence>
<dbReference type="Gene3D" id="1.10.8.430">
    <property type="entry name" value="Helical domain of apoptotic protease-activating factors"/>
    <property type="match status" value="1"/>
</dbReference>
<evidence type="ECO:0000256" key="2">
    <source>
        <dbReference type="ARBA" id="ARBA00022614"/>
    </source>
</evidence>
<dbReference type="SUPFAM" id="SSF52058">
    <property type="entry name" value="L domain-like"/>
    <property type="match status" value="1"/>
</dbReference>
<keyword evidence="10" id="KW-1185">Reference proteome</keyword>
<evidence type="ECO:0000256" key="6">
    <source>
        <dbReference type="SAM" id="Coils"/>
    </source>
</evidence>
<dbReference type="AlphaFoldDB" id="A0AAP0N3F4"/>
<dbReference type="Pfam" id="PF23247">
    <property type="entry name" value="LRR_RPS2"/>
    <property type="match status" value="2"/>
</dbReference>
<dbReference type="GO" id="GO:0043531">
    <property type="term" value="F:ADP binding"/>
    <property type="evidence" value="ECO:0007669"/>
    <property type="project" value="InterPro"/>
</dbReference>
<proteinExistence type="inferred from homology"/>
<feature type="domain" description="Disease resistance protein At4g27190-like leucine-rich repeats" evidence="8">
    <location>
        <begin position="892"/>
        <end position="1031"/>
    </location>
</feature>
<dbReference type="PRINTS" id="PR00364">
    <property type="entry name" value="DISEASERSIST"/>
</dbReference>
<protein>
    <recommendedName>
        <fullName evidence="11">AAA+ ATPase domain-containing protein</fullName>
    </recommendedName>
</protein>
<evidence type="ECO:0000256" key="4">
    <source>
        <dbReference type="ARBA" id="ARBA00022821"/>
    </source>
</evidence>
<evidence type="ECO:0000256" key="1">
    <source>
        <dbReference type="ARBA" id="ARBA00008894"/>
    </source>
</evidence>
<keyword evidence="6" id="KW-0175">Coiled coil</keyword>
<dbReference type="InterPro" id="IPR027417">
    <property type="entry name" value="P-loop_NTPase"/>
</dbReference>
<keyword evidence="4" id="KW-0611">Plant defense</keyword>
<keyword evidence="3" id="KW-0677">Repeat</keyword>
<accession>A0AAP0N3F4</accession>
<keyword evidence="5" id="KW-0547">Nucleotide-binding</keyword>
<dbReference type="InterPro" id="IPR042197">
    <property type="entry name" value="Apaf_helical"/>
</dbReference>
<feature type="domain" description="NB-ARC" evidence="7">
    <location>
        <begin position="123"/>
        <end position="264"/>
    </location>
</feature>
<dbReference type="Gene3D" id="3.80.10.10">
    <property type="entry name" value="Ribonuclease Inhibitor"/>
    <property type="match status" value="2"/>
</dbReference>
<keyword evidence="5" id="KW-0067">ATP-binding</keyword>
<dbReference type="InterPro" id="IPR036388">
    <property type="entry name" value="WH-like_DNA-bd_sf"/>
</dbReference>
<dbReference type="SUPFAM" id="SSF52540">
    <property type="entry name" value="P-loop containing nucleoside triphosphate hydrolases"/>
    <property type="match status" value="1"/>
</dbReference>
<reference evidence="9 10" key="1">
    <citation type="journal article" date="2024" name="Plant J.">
        <title>Genome sequences and population genomics reveal climatic adaptation and genomic divergence between two closely related sweetgum species.</title>
        <authorList>
            <person name="Xu W.Q."/>
            <person name="Ren C.Q."/>
            <person name="Zhang X.Y."/>
            <person name="Comes H.P."/>
            <person name="Liu X.H."/>
            <person name="Li Y.G."/>
            <person name="Kettle C.J."/>
            <person name="Jalonen R."/>
            <person name="Gaisberger H."/>
            <person name="Ma Y.Z."/>
            <person name="Qiu Y.X."/>
        </authorList>
    </citation>
    <scope>NUCLEOTIDE SEQUENCE [LARGE SCALE GENOMIC DNA]</scope>
    <source>
        <strain evidence="9">Hangzhou</strain>
    </source>
</reference>
<evidence type="ECO:0000313" key="10">
    <source>
        <dbReference type="Proteomes" id="UP001415857"/>
    </source>
</evidence>
<dbReference type="Pfam" id="PF00931">
    <property type="entry name" value="NB-ARC"/>
    <property type="match status" value="1"/>
</dbReference>
<dbReference type="GO" id="GO:0006952">
    <property type="term" value="P:defense response"/>
    <property type="evidence" value="ECO:0007669"/>
    <property type="project" value="UniProtKB-KW"/>
</dbReference>
<keyword evidence="2" id="KW-0433">Leucine-rich repeat</keyword>
<feature type="coiled-coil region" evidence="6">
    <location>
        <begin position="13"/>
        <end position="47"/>
    </location>
</feature>
<dbReference type="GO" id="GO:0005524">
    <property type="term" value="F:ATP binding"/>
    <property type="evidence" value="ECO:0007669"/>
    <property type="project" value="UniProtKB-KW"/>
</dbReference>
<gene>
    <name evidence="9" type="ORF">L1049_003422</name>
</gene>
<dbReference type="Gene3D" id="1.10.10.10">
    <property type="entry name" value="Winged helix-like DNA-binding domain superfamily/Winged helix DNA-binding domain"/>
    <property type="match status" value="1"/>
</dbReference>
<dbReference type="EMBL" id="JBBPBK010000216">
    <property type="protein sequence ID" value="KAK9266155.1"/>
    <property type="molecule type" value="Genomic_DNA"/>
</dbReference>
<dbReference type="Proteomes" id="UP001415857">
    <property type="component" value="Unassembled WGS sequence"/>
</dbReference>
<dbReference type="Gene3D" id="3.40.50.300">
    <property type="entry name" value="P-loop containing nucleotide triphosphate hydrolases"/>
    <property type="match status" value="1"/>
</dbReference>
<name>A0AAP0N3F4_LIQFO</name>
<evidence type="ECO:0000259" key="8">
    <source>
        <dbReference type="Pfam" id="PF23247"/>
    </source>
</evidence>
<dbReference type="InterPro" id="IPR002182">
    <property type="entry name" value="NB-ARC"/>
</dbReference>
<evidence type="ECO:0000313" key="9">
    <source>
        <dbReference type="EMBL" id="KAK9266155.1"/>
    </source>
</evidence>
<feature type="domain" description="Disease resistance protein At4g27190-like leucine-rich repeats" evidence="8">
    <location>
        <begin position="762"/>
        <end position="825"/>
    </location>
</feature>
<comment type="caution">
    <text evidence="9">The sequence shown here is derived from an EMBL/GenBank/DDBJ whole genome shotgun (WGS) entry which is preliminary data.</text>
</comment>
<dbReference type="InterPro" id="IPR032675">
    <property type="entry name" value="LRR_dom_sf"/>
</dbReference>
<dbReference type="InterPro" id="IPR057135">
    <property type="entry name" value="At4g27190-like_LRR"/>
</dbReference>
<evidence type="ECO:0000256" key="5">
    <source>
        <dbReference type="ARBA" id="ARBA00022840"/>
    </source>
</evidence>
<dbReference type="SUPFAM" id="SSF52047">
    <property type="entry name" value="RNI-like"/>
    <property type="match status" value="1"/>
</dbReference>
<comment type="similarity">
    <text evidence="1">Belongs to the disease resistance NB-LRR family.</text>
</comment>
<evidence type="ECO:0000256" key="3">
    <source>
        <dbReference type="ARBA" id="ARBA00022737"/>
    </source>
</evidence>
<evidence type="ECO:0000259" key="7">
    <source>
        <dbReference type="Pfam" id="PF00931"/>
    </source>
</evidence>